<dbReference type="InterPro" id="IPR038232">
    <property type="entry name" value="PknH-like_Extracell_sf"/>
</dbReference>
<dbReference type="Proteomes" id="UP000176101">
    <property type="component" value="Unassembled WGS sequence"/>
</dbReference>
<evidence type="ECO:0000256" key="1">
    <source>
        <dbReference type="SAM" id="MobiDB-lite"/>
    </source>
</evidence>
<sequence length="249" mass="25672">MLSTSLRRALAAAVAVPALVLSSAACGSGDDGGGDGKKRSGGTSGGSESDGGGEDSEAKPLTKAQLKKALLKTGDLKGYKSTPKDEVFGTEEKVQPDPSECEPLTDSADAEPKYSRSAYEATAVSPAGKSISANVHQVLLSSYAEGEASSWLDEMHGALESCQNFTMKVEGKPATFQITKGQQVGIGDDAVQYTMENKTKGEGVPMTFTVIRSGANTATFTSVALSGDPKPPPEKLLTTQYEKLAAAGA</sequence>
<evidence type="ECO:0000313" key="3">
    <source>
        <dbReference type="EMBL" id="OEV05340.1"/>
    </source>
</evidence>
<feature type="region of interest" description="Disordered" evidence="1">
    <location>
        <begin position="24"/>
        <end position="112"/>
    </location>
</feature>
<dbReference type="RefSeq" id="WP_070195065.1">
    <property type="nucleotide sequence ID" value="NZ_LJGU01000100.1"/>
</dbReference>
<name>A0A1E7KN54_9ACTN</name>
<feature type="compositionally biased region" description="Basic and acidic residues" evidence="1">
    <location>
        <begin position="74"/>
        <end position="95"/>
    </location>
</feature>
<evidence type="ECO:0000313" key="4">
    <source>
        <dbReference type="Proteomes" id="UP000176101"/>
    </source>
</evidence>
<dbReference type="AlphaFoldDB" id="A0A1E7KN54"/>
<feature type="signal peptide" evidence="2">
    <location>
        <begin position="1"/>
        <end position="27"/>
    </location>
</feature>
<protein>
    <submittedName>
        <fullName evidence="3">Uncharacterized protein</fullName>
    </submittedName>
</protein>
<proteinExistence type="predicted"/>
<dbReference type="OrthoDB" id="4248786at2"/>
<keyword evidence="4" id="KW-1185">Reference proteome</keyword>
<evidence type="ECO:0000256" key="2">
    <source>
        <dbReference type="SAM" id="SignalP"/>
    </source>
</evidence>
<reference evidence="3 4" key="1">
    <citation type="journal article" date="2016" name="Front. Microbiol.">
        <title>Comparative Genomics Analysis of Streptomyces Species Reveals Their Adaptation to the Marine Environment and Their Diversity at the Genomic Level.</title>
        <authorList>
            <person name="Tian X."/>
            <person name="Zhang Z."/>
            <person name="Yang T."/>
            <person name="Chen M."/>
            <person name="Li J."/>
            <person name="Chen F."/>
            <person name="Yang J."/>
            <person name="Li W."/>
            <person name="Zhang B."/>
            <person name="Zhang Z."/>
            <person name="Wu J."/>
            <person name="Zhang C."/>
            <person name="Long L."/>
            <person name="Xiao J."/>
        </authorList>
    </citation>
    <scope>NUCLEOTIDE SEQUENCE [LARGE SCALE GENOMIC DNA]</scope>
    <source>
        <strain evidence="3 4">SCSIO 02100</strain>
    </source>
</reference>
<dbReference type="EMBL" id="LJGU01000100">
    <property type="protein sequence ID" value="OEV05340.1"/>
    <property type="molecule type" value="Genomic_DNA"/>
</dbReference>
<gene>
    <name evidence="3" type="ORF">AN216_03300</name>
</gene>
<dbReference type="Gene3D" id="3.40.1000.70">
    <property type="entry name" value="PknH-like extracellular domain"/>
    <property type="match status" value="1"/>
</dbReference>
<organism evidence="3 4">
    <name type="scientific">Streptomyces oceani</name>
    <dbReference type="NCBI Taxonomy" id="1075402"/>
    <lineage>
        <taxon>Bacteria</taxon>
        <taxon>Bacillati</taxon>
        <taxon>Actinomycetota</taxon>
        <taxon>Actinomycetes</taxon>
        <taxon>Kitasatosporales</taxon>
        <taxon>Streptomycetaceae</taxon>
        <taxon>Streptomyces</taxon>
    </lineage>
</organism>
<dbReference type="PROSITE" id="PS51257">
    <property type="entry name" value="PROKAR_LIPOPROTEIN"/>
    <property type="match status" value="1"/>
</dbReference>
<feature type="chain" id="PRO_5039362587" evidence="2">
    <location>
        <begin position="28"/>
        <end position="249"/>
    </location>
</feature>
<keyword evidence="2" id="KW-0732">Signal</keyword>
<comment type="caution">
    <text evidence="3">The sequence shown here is derived from an EMBL/GenBank/DDBJ whole genome shotgun (WGS) entry which is preliminary data.</text>
</comment>
<accession>A0A1E7KN54</accession>